<dbReference type="EMBL" id="CP029551">
    <property type="protein sequence ID" value="AWN37768.1"/>
    <property type="molecule type" value="Genomic_DNA"/>
</dbReference>
<name>A0A2U8VWG3_9HYPH</name>
<dbReference type="KEGG" id="meti:DK427_20230"/>
<keyword evidence="2" id="KW-1185">Reference proteome</keyword>
<dbReference type="OrthoDB" id="1263265at2"/>
<evidence type="ECO:0000313" key="1">
    <source>
        <dbReference type="EMBL" id="AWN37768.1"/>
    </source>
</evidence>
<dbReference type="Gene3D" id="6.10.280.50">
    <property type="match status" value="1"/>
</dbReference>
<dbReference type="RefSeq" id="WP_109952834.1">
    <property type="nucleotide sequence ID" value="NZ_CP029551.1"/>
</dbReference>
<dbReference type="Pfam" id="PF04325">
    <property type="entry name" value="DUF465"/>
    <property type="match status" value="1"/>
</dbReference>
<evidence type="ECO:0008006" key="3">
    <source>
        <dbReference type="Google" id="ProtNLM"/>
    </source>
</evidence>
<dbReference type="AlphaFoldDB" id="A0A2U8VWG3"/>
<protein>
    <recommendedName>
        <fullName evidence="3">DUF465 domain-containing protein</fullName>
    </recommendedName>
</protein>
<organism evidence="1 2">
    <name type="scientific">Methylobacterium radiodurans</name>
    <dbReference type="NCBI Taxonomy" id="2202828"/>
    <lineage>
        <taxon>Bacteria</taxon>
        <taxon>Pseudomonadati</taxon>
        <taxon>Pseudomonadota</taxon>
        <taxon>Alphaproteobacteria</taxon>
        <taxon>Hyphomicrobiales</taxon>
        <taxon>Methylobacteriaceae</taxon>
        <taxon>Methylobacterium</taxon>
    </lineage>
</organism>
<sequence>MSHVPHDLAEEFPGQAGRIRALRYADGRFGALVERYHVVNRALHRMEERIEPVSEETERASRLERLHLKDEIARALAAAA</sequence>
<evidence type="ECO:0000313" key="2">
    <source>
        <dbReference type="Proteomes" id="UP000246058"/>
    </source>
</evidence>
<dbReference type="InterPro" id="IPR007420">
    <property type="entry name" value="DUF465"/>
</dbReference>
<accession>A0A2U8VWG3</accession>
<gene>
    <name evidence="1" type="ORF">DK427_20230</name>
</gene>
<dbReference type="InterPro" id="IPR038444">
    <property type="entry name" value="DUF465_sf"/>
</dbReference>
<reference evidence="1 2" key="1">
    <citation type="submission" date="2018-05" db="EMBL/GenBank/DDBJ databases">
        <title>Complete Genome Sequence of Methylobacterium sp. 17Sr1-43.</title>
        <authorList>
            <person name="Srinivasan S."/>
        </authorList>
    </citation>
    <scope>NUCLEOTIDE SEQUENCE [LARGE SCALE GENOMIC DNA]</scope>
    <source>
        <strain evidence="1 2">17Sr1-43</strain>
    </source>
</reference>
<dbReference type="Proteomes" id="UP000246058">
    <property type="component" value="Chromosome"/>
</dbReference>
<proteinExistence type="predicted"/>